<keyword evidence="2" id="KW-0812">Transmembrane</keyword>
<evidence type="ECO:0000259" key="9">
    <source>
        <dbReference type="PROSITE" id="PS50268"/>
    </source>
</evidence>
<gene>
    <name evidence="10" type="primary">stan-L2</name>
    <name evidence="10" type="ORF">Hamer_G029427</name>
</gene>
<feature type="compositionally biased region" description="Polar residues" evidence="8">
    <location>
        <begin position="196"/>
        <end position="213"/>
    </location>
</feature>
<evidence type="ECO:0000256" key="8">
    <source>
        <dbReference type="SAM" id="MobiDB-lite"/>
    </source>
</evidence>
<evidence type="ECO:0000256" key="7">
    <source>
        <dbReference type="PROSITE-ProRule" id="PRU00043"/>
    </source>
</evidence>
<feature type="domain" description="Cadherin" evidence="9">
    <location>
        <begin position="681"/>
        <end position="733"/>
    </location>
</feature>
<keyword evidence="11" id="KW-1185">Reference proteome</keyword>
<dbReference type="PANTHER" id="PTHR24026">
    <property type="entry name" value="FAT ATYPICAL CADHERIN-RELATED"/>
    <property type="match status" value="1"/>
</dbReference>
<dbReference type="PRINTS" id="PR00205">
    <property type="entry name" value="CADHERIN"/>
</dbReference>
<reference evidence="10" key="1">
    <citation type="journal article" date="2021" name="Sci. Adv.">
        <title>The American lobster genome reveals insights on longevity, neural, and immune adaptations.</title>
        <authorList>
            <person name="Polinski J.M."/>
            <person name="Zimin A.V."/>
            <person name="Clark K.F."/>
            <person name="Kohn A.B."/>
            <person name="Sadowski N."/>
            <person name="Timp W."/>
            <person name="Ptitsyn A."/>
            <person name="Khanna P."/>
            <person name="Romanova D.Y."/>
            <person name="Williams P."/>
            <person name="Greenwood S.J."/>
            <person name="Moroz L.L."/>
            <person name="Walt D.R."/>
            <person name="Bodnar A.G."/>
        </authorList>
    </citation>
    <scope>NUCLEOTIDE SEQUENCE</scope>
    <source>
        <strain evidence="10">GMGI-L3</strain>
    </source>
</reference>
<dbReference type="FunFam" id="2.60.40.60:FF:000092">
    <property type="entry name" value="Protocadherin 8"/>
    <property type="match status" value="1"/>
</dbReference>
<evidence type="ECO:0000256" key="6">
    <source>
        <dbReference type="ARBA" id="ARBA00023136"/>
    </source>
</evidence>
<feature type="region of interest" description="Disordered" evidence="8">
    <location>
        <begin position="196"/>
        <end position="223"/>
    </location>
</feature>
<evidence type="ECO:0000256" key="1">
    <source>
        <dbReference type="ARBA" id="ARBA00004370"/>
    </source>
</evidence>
<dbReference type="GO" id="GO:0005886">
    <property type="term" value="C:plasma membrane"/>
    <property type="evidence" value="ECO:0007669"/>
    <property type="project" value="UniProtKB-SubCell"/>
</dbReference>
<dbReference type="AlphaFoldDB" id="A0A8J5JWI8"/>
<evidence type="ECO:0000256" key="2">
    <source>
        <dbReference type="ARBA" id="ARBA00022692"/>
    </source>
</evidence>
<organism evidence="10 11">
    <name type="scientific">Homarus americanus</name>
    <name type="common">American lobster</name>
    <dbReference type="NCBI Taxonomy" id="6706"/>
    <lineage>
        <taxon>Eukaryota</taxon>
        <taxon>Metazoa</taxon>
        <taxon>Ecdysozoa</taxon>
        <taxon>Arthropoda</taxon>
        <taxon>Crustacea</taxon>
        <taxon>Multicrustacea</taxon>
        <taxon>Malacostraca</taxon>
        <taxon>Eumalacostraca</taxon>
        <taxon>Eucarida</taxon>
        <taxon>Decapoda</taxon>
        <taxon>Pleocyemata</taxon>
        <taxon>Astacidea</taxon>
        <taxon>Nephropoidea</taxon>
        <taxon>Nephropidae</taxon>
        <taxon>Homarus</taxon>
    </lineage>
</organism>
<dbReference type="PROSITE" id="PS50268">
    <property type="entry name" value="CADHERIN_2"/>
    <property type="match status" value="4"/>
</dbReference>
<keyword evidence="5" id="KW-1133">Transmembrane helix</keyword>
<accession>A0A8J5JWI8</accession>
<dbReference type="Pfam" id="PF00028">
    <property type="entry name" value="Cadherin"/>
    <property type="match status" value="2"/>
</dbReference>
<dbReference type="Gene3D" id="2.60.40.60">
    <property type="entry name" value="Cadherins"/>
    <property type="match status" value="4"/>
</dbReference>
<dbReference type="Proteomes" id="UP000747542">
    <property type="component" value="Unassembled WGS sequence"/>
</dbReference>
<feature type="domain" description="Cadherin" evidence="9">
    <location>
        <begin position="391"/>
        <end position="477"/>
    </location>
</feature>
<evidence type="ECO:0000256" key="4">
    <source>
        <dbReference type="ARBA" id="ARBA00022837"/>
    </source>
</evidence>
<proteinExistence type="predicted"/>
<keyword evidence="3" id="KW-0677">Repeat</keyword>
<feature type="region of interest" description="Disordered" evidence="8">
    <location>
        <begin position="734"/>
        <end position="768"/>
    </location>
</feature>
<dbReference type="CDD" id="cd11304">
    <property type="entry name" value="Cadherin_repeat"/>
    <property type="match status" value="4"/>
</dbReference>
<dbReference type="EMBL" id="JAHLQT010027481">
    <property type="protein sequence ID" value="KAG7162629.1"/>
    <property type="molecule type" value="Genomic_DNA"/>
</dbReference>
<dbReference type="InterPro" id="IPR015919">
    <property type="entry name" value="Cadherin-like_sf"/>
</dbReference>
<protein>
    <submittedName>
        <fullName evidence="10">Protocadherin-like wing polarity protein stan-like 2</fullName>
    </submittedName>
</protein>
<dbReference type="GO" id="GO:0005509">
    <property type="term" value="F:calcium ion binding"/>
    <property type="evidence" value="ECO:0007669"/>
    <property type="project" value="UniProtKB-UniRule"/>
</dbReference>
<name>A0A8J5JWI8_HOMAM</name>
<dbReference type="PANTHER" id="PTHR24026:SF51">
    <property type="entry name" value="PROTOCADHERIN-LIKE WING POLARITY PROTEIN STAN"/>
    <property type="match status" value="1"/>
</dbReference>
<feature type="region of interest" description="Disordered" evidence="8">
    <location>
        <begin position="350"/>
        <end position="370"/>
    </location>
</feature>
<feature type="region of interest" description="Disordered" evidence="8">
    <location>
        <begin position="801"/>
        <end position="832"/>
    </location>
</feature>
<feature type="domain" description="Cadherin" evidence="9">
    <location>
        <begin position="830"/>
        <end position="909"/>
    </location>
</feature>
<dbReference type="PROSITE" id="PS00232">
    <property type="entry name" value="CADHERIN_1"/>
    <property type="match status" value="4"/>
</dbReference>
<dbReference type="SUPFAM" id="SSF49313">
    <property type="entry name" value="Cadherin-like"/>
    <property type="match status" value="5"/>
</dbReference>
<feature type="domain" description="Cadherin" evidence="9">
    <location>
        <begin position="235"/>
        <end position="322"/>
    </location>
</feature>
<feature type="region of interest" description="Disordered" evidence="8">
    <location>
        <begin position="1104"/>
        <end position="1141"/>
    </location>
</feature>
<dbReference type="InterPro" id="IPR020894">
    <property type="entry name" value="Cadherin_CS"/>
</dbReference>
<feature type="non-terminal residue" evidence="10">
    <location>
        <position position="1"/>
    </location>
</feature>
<comment type="subcellular location">
    <subcellularLocation>
        <location evidence="1">Membrane</location>
    </subcellularLocation>
</comment>
<feature type="compositionally biased region" description="Basic residues" evidence="8">
    <location>
        <begin position="353"/>
        <end position="365"/>
    </location>
</feature>
<comment type="caution">
    <text evidence="10">The sequence shown here is derived from an EMBL/GenBank/DDBJ whole genome shotgun (WGS) entry which is preliminary data.</text>
</comment>
<evidence type="ECO:0000256" key="5">
    <source>
        <dbReference type="ARBA" id="ARBA00022989"/>
    </source>
</evidence>
<evidence type="ECO:0000313" key="10">
    <source>
        <dbReference type="EMBL" id="KAG7162629.1"/>
    </source>
</evidence>
<evidence type="ECO:0000313" key="11">
    <source>
        <dbReference type="Proteomes" id="UP000747542"/>
    </source>
</evidence>
<evidence type="ECO:0000256" key="3">
    <source>
        <dbReference type="ARBA" id="ARBA00022737"/>
    </source>
</evidence>
<keyword evidence="6" id="KW-0472">Membrane</keyword>
<dbReference type="GO" id="GO:0007156">
    <property type="term" value="P:homophilic cell adhesion via plasma membrane adhesion molecules"/>
    <property type="evidence" value="ECO:0007669"/>
    <property type="project" value="InterPro"/>
</dbReference>
<dbReference type="InterPro" id="IPR002126">
    <property type="entry name" value="Cadherin-like_dom"/>
</dbReference>
<dbReference type="SMART" id="SM00112">
    <property type="entry name" value="CA"/>
    <property type="match status" value="4"/>
</dbReference>
<sequence>MVLVPDTTPVGHKIFLANLDGPTRYKLDSRWTASYVHRLLHVDHTTGAVVVKRPLDCAGTFLYKPYHLVAEAWSEARAPLDYASVPLALRAVTTPLCLSGSYVLDRHSGALCPTRPDPSDPDRLCPRRSQDPSLLPRTMQACKLVYNTVSDHRLTVETHGGDLVSLIDTCLTGITKVKLGLRLRCPGWRNPTTRHVLVSTTPSTPTRDITSYTPPDADSGSYFERNLRKKSEKDDGDHGDGWSVNSPLTYSIQALLDDRSQRMFEIDPTTGVVTTKRKLDRELVDVHYFRVKAVDKAASPPRSATTRLQINVDDANDHEPVFEKRNTIRRPVRKTKSGELSTRLMLDREHSHYRSPSRRRTRVPPHRLTATTDRPDLQWVPRTSRRHLPVIAHIQANDHDSVVERPGMRCNNCRNTAGHFTIDGMTGEVRVASHLDHETNSQYSLVIRAQDNGSPPRSNTTQLLVNVRDVNDNVPRFLCHCFKKTVKRMFQSAIPSSGFKRSITTPAITRFCRRWGEPSSRGGGFHRLDLTRRNRREENHHYTFTVVSASHRHPTDSGPKRQQPIFDPLNYEVSVAKRNPRTPVITDESQLHYAITLTSGVSASPSPCRMDEGLVSLAQPLDFNRTKVHLTVTATDAGVLRRCYHLRQRQHCGDGGSFCGDTENAHHLHPEWESFPSLLSHPSTGAITTTKPLDRRLRAATSVNARDNGTPQLSDTTDVEITVVDVNDNAPVFSPPSYRASVPETPRLGHPSSRLRPVTPTEDPTADGWYIRCGEDGRTLDRETEDQYSLVVLAVDDGPSSGRRRLRPHPALHYGENSPVGRPWEVRPGPDTGPNARIQYSIVGGLMPRTSAWWPTPPRTAPSWSLALTSTTNPQKKYQLNVRAMSEHLRSEIPVTIHVVDVNDNAPVLSDFRIIFKQFKTTSCGPIGRVPAMDADDGPGRCCNRSDTHTHTREGPVAVLNCLRQLSCRKLTLTCWSFSVSSSALFLCLWRTTTLQAADEGPLEDTVLREEMALGIRSLLNCPNSTSVPTLPQSLLYFSPYSTSVPTLPQSLLYLSPYSTSVLTLPQSLLYLSPYSTSVPTLPQSLLYLSPLVSNIQASRHVGDETLPKSVREERGELKEKEGKREESKEEGKGENREGGGGRWIKSDKSWIKLQHSRIVLISDQYFISEYYLVFSTLFPNIFYFHTQLVTWSATTVTLTEVHPYLPCLSSRNPAHSSSSPLRCHLF</sequence>
<keyword evidence="4 7" id="KW-0106">Calcium</keyword>